<proteinExistence type="predicted"/>
<reference evidence="1" key="1">
    <citation type="submission" date="2020-11" db="EMBL/GenBank/DDBJ databases">
        <authorList>
            <consortium name="DOE Joint Genome Institute"/>
            <person name="Ahrendt S."/>
            <person name="Riley R."/>
            <person name="Andreopoulos W."/>
            <person name="Labutti K."/>
            <person name="Pangilinan J."/>
            <person name="Ruiz-Duenas F.J."/>
            <person name="Barrasa J.M."/>
            <person name="Sanchez-Garcia M."/>
            <person name="Camarero S."/>
            <person name="Miyauchi S."/>
            <person name="Serrano A."/>
            <person name="Linde D."/>
            <person name="Babiker R."/>
            <person name="Drula E."/>
            <person name="Ayuso-Fernandez I."/>
            <person name="Pacheco R."/>
            <person name="Padilla G."/>
            <person name="Ferreira P."/>
            <person name="Barriuso J."/>
            <person name="Kellner H."/>
            <person name="Castanera R."/>
            <person name="Alfaro M."/>
            <person name="Ramirez L."/>
            <person name="Pisabarro A.G."/>
            <person name="Kuo A."/>
            <person name="Tritt A."/>
            <person name="Lipzen A."/>
            <person name="He G."/>
            <person name="Yan M."/>
            <person name="Ng V."/>
            <person name="Cullen D."/>
            <person name="Martin F."/>
            <person name="Rosso M.-N."/>
            <person name="Henrissat B."/>
            <person name="Hibbett D."/>
            <person name="Martinez A.T."/>
            <person name="Grigoriev I.V."/>
        </authorList>
    </citation>
    <scope>NUCLEOTIDE SEQUENCE</scope>
    <source>
        <strain evidence="1">AH 40177</strain>
    </source>
</reference>
<dbReference type="AlphaFoldDB" id="A0A9P5PC23"/>
<gene>
    <name evidence="1" type="ORF">BDP27DRAFT_1407318</name>
</gene>
<evidence type="ECO:0000313" key="1">
    <source>
        <dbReference type="EMBL" id="KAF9059982.1"/>
    </source>
</evidence>
<feature type="non-terminal residue" evidence="1">
    <location>
        <position position="1"/>
    </location>
</feature>
<name>A0A9P5PC23_9AGAR</name>
<keyword evidence="2" id="KW-1185">Reference proteome</keyword>
<evidence type="ECO:0000313" key="2">
    <source>
        <dbReference type="Proteomes" id="UP000772434"/>
    </source>
</evidence>
<dbReference type="OrthoDB" id="3108435at2759"/>
<organism evidence="1 2">
    <name type="scientific">Rhodocollybia butyracea</name>
    <dbReference type="NCBI Taxonomy" id="206335"/>
    <lineage>
        <taxon>Eukaryota</taxon>
        <taxon>Fungi</taxon>
        <taxon>Dikarya</taxon>
        <taxon>Basidiomycota</taxon>
        <taxon>Agaricomycotina</taxon>
        <taxon>Agaricomycetes</taxon>
        <taxon>Agaricomycetidae</taxon>
        <taxon>Agaricales</taxon>
        <taxon>Marasmiineae</taxon>
        <taxon>Omphalotaceae</taxon>
        <taxon>Rhodocollybia</taxon>
    </lineage>
</organism>
<dbReference type="EMBL" id="JADNRY010000268">
    <property type="protein sequence ID" value="KAF9059982.1"/>
    <property type="molecule type" value="Genomic_DNA"/>
</dbReference>
<accession>A0A9P5PC23</accession>
<dbReference type="Proteomes" id="UP000772434">
    <property type="component" value="Unassembled WGS sequence"/>
</dbReference>
<comment type="caution">
    <text evidence="1">The sequence shown here is derived from an EMBL/GenBank/DDBJ whole genome shotgun (WGS) entry which is preliminary data.</text>
</comment>
<sequence length="233" mass="25148">MCTTLNPKLDLSKLVFKIEAIKLKLDSPPKRGKISVTLQAKKDGMLDEKGGVAKSGRQKVNSEMQWQMNTNIVVDAQGIITVDVEEHHRVRKSKSLVSSPLSLKNEDIFDKFVKSGVTGDAQEFTLTGADLTIILSISAYSLDHVLKTFSPPTSIVSKLGKYQAGLDLILQLASAVGGLNAAAGVAISAATQAFEVLKKQEKCHQDILSLFEQMGAMLFIIADAGPLKDHSNV</sequence>
<protein>
    <submittedName>
        <fullName evidence="1">Uncharacterized protein</fullName>
    </submittedName>
</protein>